<gene>
    <name evidence="2" type="ORF">AMSG_11471</name>
</gene>
<accession>A0A0L0DVX6</accession>
<keyword evidence="3" id="KW-1185">Reference proteome</keyword>
<dbReference type="EMBL" id="GL349520">
    <property type="protein sequence ID" value="KNC56231.1"/>
    <property type="molecule type" value="Genomic_DNA"/>
</dbReference>
<evidence type="ECO:0000256" key="1">
    <source>
        <dbReference type="SAM" id="MobiDB-lite"/>
    </source>
</evidence>
<name>A0A0L0DVX6_THETB</name>
<feature type="region of interest" description="Disordered" evidence="1">
    <location>
        <begin position="1"/>
        <end position="47"/>
    </location>
</feature>
<protein>
    <recommendedName>
        <fullName evidence="4">Sfi1 spindle body domain-containing protein</fullName>
    </recommendedName>
</protein>
<sequence length="550" mass="60743">MSAAPLRRRNRPSAAAKPPLTPPPSPLLPHDLLPYSPDSAKTLPLPPQTAPLVRKVASVLGSARAGSRPSSAVARRRPATALGLRAGRDARLQLAAGSRSGPPVDVDIDAFLDLHRRTAKSSRAARRIQQWWRATVRRLQLVTAINDRVAATAAFLRPVFSAWVQAVVSERANRLRLMSKAFRALEFQVVYNRQRYKCTEVFLAMQASNPVFKLAGVSIDSGSRVHRVIVAFRAMIQLRTTRNVIQHWYQWVQMRKRRAAAIQHAMVLLRDAYSVNFAGLTFVMWYRYAHMRAAERAGAPHPTFAEPIPEWDAFLDRYHKQSAAVMHALTAASSLHLRRVFTAWHRHTAAASEARTRHATAVAFNSRNLWSAVWPYWRAHTLDSRARRWKLGRWVPQAQGRDAPPHRPETPFTHPTSRDAVVTIYTRLLAGEPPEPPALAARIAAAPLAATTPGAAPANVIKILRWRREVIADAALGSDPILLRKARPSFAVAANSPSGPSLAGGASAAPRPLGDLRLGRGRGRHRQASLPLEDVWANAVASDNLSISRP</sequence>
<reference evidence="2 3" key="1">
    <citation type="submission" date="2010-05" db="EMBL/GenBank/DDBJ databases">
        <title>The Genome Sequence of Thecamonas trahens ATCC 50062.</title>
        <authorList>
            <consortium name="The Broad Institute Genome Sequencing Platform"/>
            <person name="Russ C."/>
            <person name="Cuomo C."/>
            <person name="Shea T."/>
            <person name="Young S.K."/>
            <person name="Zeng Q."/>
            <person name="Koehrsen M."/>
            <person name="Haas B."/>
            <person name="Borodovsky M."/>
            <person name="Guigo R."/>
            <person name="Alvarado L."/>
            <person name="Berlin A."/>
            <person name="Bochicchio J."/>
            <person name="Borenstein D."/>
            <person name="Chapman S."/>
            <person name="Chen Z."/>
            <person name="Freedman E."/>
            <person name="Gellesch M."/>
            <person name="Goldberg J."/>
            <person name="Griggs A."/>
            <person name="Gujja S."/>
            <person name="Heilman E."/>
            <person name="Heiman D."/>
            <person name="Hepburn T."/>
            <person name="Howarth C."/>
            <person name="Jen D."/>
            <person name="Larson L."/>
            <person name="Mehta T."/>
            <person name="Park D."/>
            <person name="Pearson M."/>
            <person name="Roberts A."/>
            <person name="Saif S."/>
            <person name="Shenoy N."/>
            <person name="Sisk P."/>
            <person name="Stolte C."/>
            <person name="Sykes S."/>
            <person name="Thomson T."/>
            <person name="Walk T."/>
            <person name="White J."/>
            <person name="Yandava C."/>
            <person name="Burger G."/>
            <person name="Gray M.W."/>
            <person name="Holland P.W.H."/>
            <person name="King N."/>
            <person name="Lang F.B.F."/>
            <person name="Roger A.J."/>
            <person name="Ruiz-Trillo I."/>
            <person name="Lander E."/>
            <person name="Nusbaum C."/>
        </authorList>
    </citation>
    <scope>NUCLEOTIDE SEQUENCE [LARGE SCALE GENOMIC DNA]</scope>
    <source>
        <strain evidence="2 3">ATCC 50062</strain>
    </source>
</reference>
<evidence type="ECO:0008006" key="4">
    <source>
        <dbReference type="Google" id="ProtNLM"/>
    </source>
</evidence>
<evidence type="ECO:0000313" key="2">
    <source>
        <dbReference type="EMBL" id="KNC56231.1"/>
    </source>
</evidence>
<feature type="region of interest" description="Disordered" evidence="1">
    <location>
        <begin position="493"/>
        <end position="524"/>
    </location>
</feature>
<proteinExistence type="predicted"/>
<feature type="compositionally biased region" description="Basic residues" evidence="1">
    <location>
        <begin position="1"/>
        <end position="11"/>
    </location>
</feature>
<dbReference type="RefSeq" id="XP_013752650.1">
    <property type="nucleotide sequence ID" value="XM_013897196.1"/>
</dbReference>
<feature type="compositionally biased region" description="Low complexity" evidence="1">
    <location>
        <begin position="28"/>
        <end position="37"/>
    </location>
</feature>
<dbReference type="GeneID" id="25569418"/>
<evidence type="ECO:0000313" key="3">
    <source>
        <dbReference type="Proteomes" id="UP000054408"/>
    </source>
</evidence>
<feature type="compositionally biased region" description="Low complexity" evidence="1">
    <location>
        <begin position="496"/>
        <end position="516"/>
    </location>
</feature>
<organism evidence="2 3">
    <name type="scientific">Thecamonas trahens ATCC 50062</name>
    <dbReference type="NCBI Taxonomy" id="461836"/>
    <lineage>
        <taxon>Eukaryota</taxon>
        <taxon>Apusozoa</taxon>
        <taxon>Apusomonadida</taxon>
        <taxon>Apusomonadidae</taxon>
        <taxon>Thecamonas</taxon>
    </lineage>
</organism>
<dbReference type="Proteomes" id="UP000054408">
    <property type="component" value="Unassembled WGS sequence"/>
</dbReference>
<dbReference type="AlphaFoldDB" id="A0A0L0DVX6"/>